<comment type="caution">
    <text evidence="2">The sequence shown here is derived from an EMBL/GenBank/DDBJ whole genome shotgun (WGS) entry which is preliminary data.</text>
</comment>
<feature type="chain" id="PRO_5043033310" evidence="1">
    <location>
        <begin position="24"/>
        <end position="370"/>
    </location>
</feature>
<dbReference type="EMBL" id="MU858068">
    <property type="protein sequence ID" value="KAK4216437.1"/>
    <property type="molecule type" value="Genomic_DNA"/>
</dbReference>
<protein>
    <submittedName>
        <fullName evidence="2">Uncharacterized protein</fullName>
    </submittedName>
</protein>
<reference evidence="2" key="1">
    <citation type="journal article" date="2023" name="Mol. Phylogenet. Evol.">
        <title>Genome-scale phylogeny and comparative genomics of the fungal order Sordariales.</title>
        <authorList>
            <person name="Hensen N."/>
            <person name="Bonometti L."/>
            <person name="Westerberg I."/>
            <person name="Brannstrom I.O."/>
            <person name="Guillou S."/>
            <person name="Cros-Aarteil S."/>
            <person name="Calhoun S."/>
            <person name="Haridas S."/>
            <person name="Kuo A."/>
            <person name="Mondo S."/>
            <person name="Pangilinan J."/>
            <person name="Riley R."/>
            <person name="LaButti K."/>
            <person name="Andreopoulos B."/>
            <person name="Lipzen A."/>
            <person name="Chen C."/>
            <person name="Yan M."/>
            <person name="Daum C."/>
            <person name="Ng V."/>
            <person name="Clum A."/>
            <person name="Steindorff A."/>
            <person name="Ohm R.A."/>
            <person name="Martin F."/>
            <person name="Silar P."/>
            <person name="Natvig D.O."/>
            <person name="Lalanne C."/>
            <person name="Gautier V."/>
            <person name="Ament-Velasquez S.L."/>
            <person name="Kruys A."/>
            <person name="Hutchinson M.I."/>
            <person name="Powell A.J."/>
            <person name="Barry K."/>
            <person name="Miller A.N."/>
            <person name="Grigoriev I.V."/>
            <person name="Debuchy R."/>
            <person name="Gladieux P."/>
            <person name="Hiltunen Thoren M."/>
            <person name="Johannesson H."/>
        </authorList>
    </citation>
    <scope>NUCLEOTIDE SEQUENCE</scope>
    <source>
        <strain evidence="2">PSN293</strain>
    </source>
</reference>
<organism evidence="2 3">
    <name type="scientific">Rhypophila decipiens</name>
    <dbReference type="NCBI Taxonomy" id="261697"/>
    <lineage>
        <taxon>Eukaryota</taxon>
        <taxon>Fungi</taxon>
        <taxon>Dikarya</taxon>
        <taxon>Ascomycota</taxon>
        <taxon>Pezizomycotina</taxon>
        <taxon>Sordariomycetes</taxon>
        <taxon>Sordariomycetidae</taxon>
        <taxon>Sordariales</taxon>
        <taxon>Naviculisporaceae</taxon>
        <taxon>Rhypophila</taxon>
    </lineage>
</organism>
<evidence type="ECO:0000313" key="3">
    <source>
        <dbReference type="Proteomes" id="UP001301769"/>
    </source>
</evidence>
<evidence type="ECO:0000313" key="2">
    <source>
        <dbReference type="EMBL" id="KAK4216437.1"/>
    </source>
</evidence>
<dbReference type="PANTHER" id="PTHR37490">
    <property type="entry name" value="EXPRESSED PROTEIN"/>
    <property type="match status" value="1"/>
</dbReference>
<name>A0AAN6YGW7_9PEZI</name>
<accession>A0AAN6YGW7</accession>
<gene>
    <name evidence="2" type="ORF">QBC37DRAFT_416747</name>
</gene>
<feature type="signal peptide" evidence="1">
    <location>
        <begin position="1"/>
        <end position="23"/>
    </location>
</feature>
<dbReference type="InterPro" id="IPR021838">
    <property type="entry name" value="DUF3431"/>
</dbReference>
<sequence>MAWWARRRLSLALVFLSLPLLLAVYIKSQLSQLSRPSWFAYAPDNNQGILFRLDRDDELSPRPISQHASNLTVNLVIASLANDDISWTEKLRDYLPNLRIIRYVSDSTDAPYHPPVPRKGREALIYHTYFYDFYDDLPDISIMAHPHENPWHVEPSLLRSMTFALSRLNLQRVLERRYFNLRISWREACPARINTTRPESESTSKEESYMRQAFKNNFDGPVPDIMAGACCSQFAVSRDAIRRNPRSQYKKHMNWLINTGIRDYITGRVWEHLWPWLFLGEAVNCPPEKETYCDMYGVCFDDDETPRTINEFAQERRTLEEKTEFWIEIFRPYGGVYARKRIPEIDGTIRKEVALAVANGARERMRNEIP</sequence>
<keyword evidence="1" id="KW-0732">Signal</keyword>
<dbReference type="Pfam" id="PF11913">
    <property type="entry name" value="DUF3431"/>
    <property type="match status" value="1"/>
</dbReference>
<dbReference type="PANTHER" id="PTHR37490:SF2">
    <property type="match status" value="1"/>
</dbReference>
<keyword evidence="3" id="KW-1185">Reference proteome</keyword>
<evidence type="ECO:0000256" key="1">
    <source>
        <dbReference type="SAM" id="SignalP"/>
    </source>
</evidence>
<dbReference type="AlphaFoldDB" id="A0AAN6YGW7"/>
<proteinExistence type="predicted"/>
<dbReference type="Proteomes" id="UP001301769">
    <property type="component" value="Unassembled WGS sequence"/>
</dbReference>
<reference evidence="2" key="2">
    <citation type="submission" date="2023-05" db="EMBL/GenBank/DDBJ databases">
        <authorList>
            <consortium name="Lawrence Berkeley National Laboratory"/>
            <person name="Steindorff A."/>
            <person name="Hensen N."/>
            <person name="Bonometti L."/>
            <person name="Westerberg I."/>
            <person name="Brannstrom I.O."/>
            <person name="Guillou S."/>
            <person name="Cros-Aarteil S."/>
            <person name="Calhoun S."/>
            <person name="Haridas S."/>
            <person name="Kuo A."/>
            <person name="Mondo S."/>
            <person name="Pangilinan J."/>
            <person name="Riley R."/>
            <person name="Labutti K."/>
            <person name="Andreopoulos B."/>
            <person name="Lipzen A."/>
            <person name="Chen C."/>
            <person name="Yanf M."/>
            <person name="Daum C."/>
            <person name="Ng V."/>
            <person name="Clum A."/>
            <person name="Ohm R."/>
            <person name="Martin F."/>
            <person name="Silar P."/>
            <person name="Natvig D."/>
            <person name="Lalanne C."/>
            <person name="Gautier V."/>
            <person name="Ament-Velasquez S.L."/>
            <person name="Kruys A."/>
            <person name="Hutchinson M.I."/>
            <person name="Powell A.J."/>
            <person name="Barry K."/>
            <person name="Miller A.N."/>
            <person name="Grigoriev I.V."/>
            <person name="Debuchy R."/>
            <person name="Gladieux P."/>
            <person name="Thoren M.H."/>
            <person name="Johannesson H."/>
        </authorList>
    </citation>
    <scope>NUCLEOTIDE SEQUENCE</scope>
    <source>
        <strain evidence="2">PSN293</strain>
    </source>
</reference>